<dbReference type="RefSeq" id="WP_229337259.1">
    <property type="nucleotide sequence ID" value="NZ_JAINUL010000001.1"/>
</dbReference>
<feature type="region of interest" description="Disordered" evidence="6">
    <location>
        <begin position="450"/>
        <end position="475"/>
    </location>
</feature>
<dbReference type="EMBL" id="JAINUL010000001">
    <property type="protein sequence ID" value="MCC0096722.1"/>
    <property type="molecule type" value="Genomic_DNA"/>
</dbReference>
<feature type="transmembrane region" description="Helical" evidence="7">
    <location>
        <begin position="309"/>
        <end position="329"/>
    </location>
</feature>
<evidence type="ECO:0000313" key="9">
    <source>
        <dbReference type="Proteomes" id="UP001520654"/>
    </source>
</evidence>
<feature type="transmembrane region" description="Helical" evidence="7">
    <location>
        <begin position="279"/>
        <end position="297"/>
    </location>
</feature>
<evidence type="ECO:0000256" key="5">
    <source>
        <dbReference type="ARBA" id="ARBA00023136"/>
    </source>
</evidence>
<evidence type="ECO:0000256" key="2">
    <source>
        <dbReference type="ARBA" id="ARBA00008432"/>
    </source>
</evidence>
<dbReference type="Gene3D" id="1.20.1250.20">
    <property type="entry name" value="MFS general substrate transporter like domains"/>
    <property type="match status" value="1"/>
</dbReference>
<organism evidence="8 9">
    <name type="scientific">Streptomyces flavotricini</name>
    <dbReference type="NCBI Taxonomy" id="66888"/>
    <lineage>
        <taxon>Bacteria</taxon>
        <taxon>Bacillati</taxon>
        <taxon>Actinomycetota</taxon>
        <taxon>Actinomycetes</taxon>
        <taxon>Kitasatosporales</taxon>
        <taxon>Streptomycetaceae</taxon>
        <taxon>Streptomyces</taxon>
    </lineage>
</organism>
<feature type="compositionally biased region" description="Low complexity" evidence="6">
    <location>
        <begin position="451"/>
        <end position="468"/>
    </location>
</feature>
<name>A0ABS8E6Y1_9ACTN</name>
<gene>
    <name evidence="8" type="ORF">K7B10_18405</name>
</gene>
<evidence type="ECO:0000256" key="7">
    <source>
        <dbReference type="SAM" id="Phobius"/>
    </source>
</evidence>
<keyword evidence="5 7" id="KW-0472">Membrane</keyword>
<feature type="transmembrane region" description="Helical" evidence="7">
    <location>
        <begin position="244"/>
        <end position="267"/>
    </location>
</feature>
<feature type="transmembrane region" description="Helical" evidence="7">
    <location>
        <begin position="76"/>
        <end position="94"/>
    </location>
</feature>
<dbReference type="SUPFAM" id="SSF103473">
    <property type="entry name" value="MFS general substrate transporter"/>
    <property type="match status" value="1"/>
</dbReference>
<keyword evidence="3 7" id="KW-0812">Transmembrane</keyword>
<comment type="subcellular location">
    <subcellularLocation>
        <location evidence="1">Membrane</location>
        <topology evidence="1">Multi-pass membrane protein</topology>
    </subcellularLocation>
</comment>
<dbReference type="InterPro" id="IPR011701">
    <property type="entry name" value="MFS"/>
</dbReference>
<keyword evidence="4 7" id="KW-1133">Transmembrane helix</keyword>
<dbReference type="InterPro" id="IPR044772">
    <property type="entry name" value="NO3_transporter"/>
</dbReference>
<sequence>MSAERTAARSAKGRWIEDWDAEDEQYWERGGKRIARRNLYLSVVSEHIGFSIWSMWSVLVLFMTPGIGLGFAPDEKFLLVVTPTLVGALLRPSYSYAVTRFGGRNWTVFASAILLVPAALTVFFIQRPGTPLWVFLLISALGGVGGGNFASSMTNITGFFPRRHQGWALGLNAGGGNLGVAAVQLLGLLVISTAGDDHPAYIAAFYLPLIALVSLVCAFKMDNIATVRTDPGAQREALAQRDTWLISLLYIGTFGSFIGYGFAFGLVLQTQFGSTPLEAASYTFLGPLLGSFSRPFGGWLADRFGGARITLITFAGMGVGTGVLLLASARDSLTIFIAGFTALFVLSGIGNGSTYKLIPAAFTRQAEARIVRGGDATRAFATARRLSGAAIGISGAIGALGGVAINLAFRGAYSGGASNGTPAFLSFLGYYAVCAAVVWAVYVRRERAGSPAAQQQQQPQQQTAAAATRPENVHV</sequence>
<feature type="transmembrane region" description="Helical" evidence="7">
    <location>
        <begin position="200"/>
        <end position="219"/>
    </location>
</feature>
<proteinExistence type="inferred from homology"/>
<feature type="transmembrane region" description="Helical" evidence="7">
    <location>
        <begin position="335"/>
        <end position="355"/>
    </location>
</feature>
<comment type="similarity">
    <text evidence="2">Belongs to the major facilitator superfamily. Nitrate/nitrite porter (TC 2.A.1.8) family.</text>
</comment>
<dbReference type="Pfam" id="PF07690">
    <property type="entry name" value="MFS_1"/>
    <property type="match status" value="1"/>
</dbReference>
<evidence type="ECO:0000256" key="4">
    <source>
        <dbReference type="ARBA" id="ARBA00022989"/>
    </source>
</evidence>
<dbReference type="InterPro" id="IPR036259">
    <property type="entry name" value="MFS_trans_sf"/>
</dbReference>
<evidence type="ECO:0000256" key="3">
    <source>
        <dbReference type="ARBA" id="ARBA00022692"/>
    </source>
</evidence>
<feature type="transmembrane region" description="Helical" evidence="7">
    <location>
        <begin position="106"/>
        <end position="126"/>
    </location>
</feature>
<accession>A0ABS8E6Y1</accession>
<reference evidence="8 9" key="1">
    <citation type="submission" date="2021-08" db="EMBL/GenBank/DDBJ databases">
        <title>Genomic Architecture of Streptomyces flavotricini NGL1 and Streptomyces erythrochromogenes HMS4 With Differential Plant Beneficial attributes and laccase production capabilities.</title>
        <authorList>
            <person name="Salwan R."/>
            <person name="Kaur R."/>
            <person name="Sharma V."/>
        </authorList>
    </citation>
    <scope>NUCLEOTIDE SEQUENCE [LARGE SCALE GENOMIC DNA]</scope>
    <source>
        <strain evidence="8 9">NGL1</strain>
    </source>
</reference>
<feature type="transmembrane region" description="Helical" evidence="7">
    <location>
        <begin position="171"/>
        <end position="194"/>
    </location>
</feature>
<protein>
    <submittedName>
        <fullName evidence="8">NarK/NasA family nitrate transporter</fullName>
    </submittedName>
</protein>
<dbReference type="PANTHER" id="PTHR23515">
    <property type="entry name" value="HIGH-AFFINITY NITRATE TRANSPORTER 2.3"/>
    <property type="match status" value="1"/>
</dbReference>
<feature type="transmembrane region" description="Helical" evidence="7">
    <location>
        <begin position="421"/>
        <end position="442"/>
    </location>
</feature>
<dbReference type="CDD" id="cd17341">
    <property type="entry name" value="MFS_NRT2_like"/>
    <property type="match status" value="1"/>
</dbReference>
<keyword evidence="9" id="KW-1185">Reference proteome</keyword>
<feature type="transmembrane region" description="Helical" evidence="7">
    <location>
        <begin position="132"/>
        <end position="150"/>
    </location>
</feature>
<feature type="transmembrane region" description="Helical" evidence="7">
    <location>
        <begin position="39"/>
        <end position="64"/>
    </location>
</feature>
<evidence type="ECO:0000313" key="8">
    <source>
        <dbReference type="EMBL" id="MCC0096722.1"/>
    </source>
</evidence>
<feature type="transmembrane region" description="Helical" evidence="7">
    <location>
        <begin position="388"/>
        <end position="409"/>
    </location>
</feature>
<evidence type="ECO:0000256" key="1">
    <source>
        <dbReference type="ARBA" id="ARBA00004141"/>
    </source>
</evidence>
<evidence type="ECO:0000256" key="6">
    <source>
        <dbReference type="SAM" id="MobiDB-lite"/>
    </source>
</evidence>
<dbReference type="Proteomes" id="UP001520654">
    <property type="component" value="Unassembled WGS sequence"/>
</dbReference>
<comment type="caution">
    <text evidence="8">The sequence shown here is derived from an EMBL/GenBank/DDBJ whole genome shotgun (WGS) entry which is preliminary data.</text>
</comment>